<reference evidence="1" key="1">
    <citation type="submission" date="2021-01" db="EMBL/GenBank/DDBJ databases">
        <authorList>
            <consortium name="Genoscope - CEA"/>
            <person name="William W."/>
        </authorList>
    </citation>
    <scope>NUCLEOTIDE SEQUENCE</scope>
</reference>
<accession>A0A8S1XZE1</accession>
<name>A0A8S1XZE1_PAROT</name>
<evidence type="ECO:0000313" key="2">
    <source>
        <dbReference type="Proteomes" id="UP000683925"/>
    </source>
</evidence>
<proteinExistence type="predicted"/>
<comment type="caution">
    <text evidence="1">The sequence shown here is derived from an EMBL/GenBank/DDBJ whole genome shotgun (WGS) entry which is preliminary data.</text>
</comment>
<gene>
    <name evidence="1" type="ORF">POCTA_138.1.T1390154</name>
</gene>
<dbReference type="Proteomes" id="UP000683925">
    <property type="component" value="Unassembled WGS sequence"/>
</dbReference>
<protein>
    <submittedName>
        <fullName evidence="1">Uncharacterized protein</fullName>
    </submittedName>
</protein>
<keyword evidence="2" id="KW-1185">Reference proteome</keyword>
<dbReference type="EMBL" id="CAJJDP010000140">
    <property type="protein sequence ID" value="CAD8206999.1"/>
    <property type="molecule type" value="Genomic_DNA"/>
</dbReference>
<evidence type="ECO:0000313" key="1">
    <source>
        <dbReference type="EMBL" id="CAD8206999.1"/>
    </source>
</evidence>
<dbReference type="AlphaFoldDB" id="A0A8S1XZE1"/>
<dbReference type="OMA" id="CENDAQT"/>
<organism evidence="1 2">
    <name type="scientific">Paramecium octaurelia</name>
    <dbReference type="NCBI Taxonomy" id="43137"/>
    <lineage>
        <taxon>Eukaryota</taxon>
        <taxon>Sar</taxon>
        <taxon>Alveolata</taxon>
        <taxon>Ciliophora</taxon>
        <taxon>Intramacronucleata</taxon>
        <taxon>Oligohymenophorea</taxon>
        <taxon>Peniculida</taxon>
        <taxon>Parameciidae</taxon>
        <taxon>Paramecium</taxon>
    </lineage>
</organism>
<dbReference type="OrthoDB" id="318858at2759"/>
<sequence>MLKFCYYSQEVYNFQNEDNLIKSFSLDYFQSGKLDELNKIITYNINHSRCIRLSDLIFYIDIDFVRIQFGSFLNLILSLLQKVEYIESEGLQHEYLDMNRIWLYFQEDGQYPGLIYQLLDYSIHFTGYSCPLDKGNRVKQKASIEIKQIISEIIDKCYNRIRINQKKNKDKNTSLYKQVIQQIQSLCKSNSSNEAIIFYIQEIIDQQKIDQQKKSKHFKLLDIDDTDIEPIRQKAVDKVNNVIKQIIEIGNKYGQVCIELLLQDIIQSMTQNLKTFKFDPYQCENDAQTKFECLKNKELELKQFVEKQIKNQILFSLQKYEKDYKFNIDEEEINQLQCQIVDSILQSPEVKHFYNTYWFQKVDQINNYIYAAITKIQQSIVQDGLESLVMLKILQLINDLI</sequence>